<accession>A0A3D8MAV3</accession>
<evidence type="ECO:0000313" key="2">
    <source>
        <dbReference type="EMBL" id="RDV27504.1"/>
    </source>
</evidence>
<keyword evidence="3" id="KW-1185">Reference proteome</keyword>
<name>A0A3D8MAV3_9ALTE</name>
<gene>
    <name evidence="2" type="ORF">DXV75_05615</name>
</gene>
<dbReference type="RefSeq" id="WP_115592404.1">
    <property type="nucleotide sequence ID" value="NZ_QRHA01000003.1"/>
</dbReference>
<dbReference type="OrthoDB" id="454032at2"/>
<feature type="transmembrane region" description="Helical" evidence="1">
    <location>
        <begin position="33"/>
        <end position="54"/>
    </location>
</feature>
<dbReference type="Pfam" id="PF04307">
    <property type="entry name" value="YdjM"/>
    <property type="match status" value="1"/>
</dbReference>
<sequence length="186" mass="20705">MATPLVHACVGVTLVAIPLLTNKQHFNLPMPKVIAGSILFACLPDLDLIYSYLLTGDAIRLHFKHTHTLVFSLISGWLVWWFTNTKLALAATLLVLSHVIVDGLTGPELGFYSTPGVPAFLPFSQLPVSFPMTLFHGVEHDNWFSQNNLINAVYDIAIYGPILAISCWCLIRRKTLDSFKDREQKG</sequence>
<feature type="transmembrane region" description="Helical" evidence="1">
    <location>
        <begin position="152"/>
        <end position="171"/>
    </location>
</feature>
<keyword evidence="1" id="KW-1133">Transmembrane helix</keyword>
<keyword evidence="1" id="KW-0812">Transmembrane</keyword>
<comment type="caution">
    <text evidence="2">The sequence shown here is derived from an EMBL/GenBank/DDBJ whole genome shotgun (WGS) entry which is preliminary data.</text>
</comment>
<feature type="transmembrane region" description="Helical" evidence="1">
    <location>
        <begin position="66"/>
        <end position="83"/>
    </location>
</feature>
<dbReference type="EMBL" id="QRHA01000003">
    <property type="protein sequence ID" value="RDV27504.1"/>
    <property type="molecule type" value="Genomic_DNA"/>
</dbReference>
<dbReference type="AlphaFoldDB" id="A0A3D8MAV3"/>
<proteinExistence type="predicted"/>
<dbReference type="Proteomes" id="UP000256561">
    <property type="component" value="Unassembled WGS sequence"/>
</dbReference>
<protein>
    <submittedName>
        <fullName evidence="2">Metal-dependent hydrolase</fullName>
    </submittedName>
</protein>
<keyword evidence="2" id="KW-0378">Hydrolase</keyword>
<organism evidence="2 3">
    <name type="scientific">Alteromonas aestuariivivens</name>
    <dbReference type="NCBI Taxonomy" id="1938339"/>
    <lineage>
        <taxon>Bacteria</taxon>
        <taxon>Pseudomonadati</taxon>
        <taxon>Pseudomonadota</taxon>
        <taxon>Gammaproteobacteria</taxon>
        <taxon>Alteromonadales</taxon>
        <taxon>Alteromonadaceae</taxon>
        <taxon>Alteromonas/Salinimonas group</taxon>
        <taxon>Alteromonas</taxon>
    </lineage>
</organism>
<evidence type="ECO:0000313" key="3">
    <source>
        <dbReference type="Proteomes" id="UP000256561"/>
    </source>
</evidence>
<dbReference type="InterPro" id="IPR007404">
    <property type="entry name" value="YdjM-like"/>
</dbReference>
<keyword evidence="1" id="KW-0472">Membrane</keyword>
<reference evidence="3" key="1">
    <citation type="submission" date="2018-08" db="EMBL/GenBank/DDBJ databases">
        <authorList>
            <person name="Zhang J."/>
            <person name="Du Z.-J."/>
        </authorList>
    </citation>
    <scope>NUCLEOTIDE SEQUENCE [LARGE SCALE GENOMIC DNA]</scope>
    <source>
        <strain evidence="3">KCTC 52655</strain>
    </source>
</reference>
<dbReference type="GO" id="GO:0016787">
    <property type="term" value="F:hydrolase activity"/>
    <property type="evidence" value="ECO:0007669"/>
    <property type="project" value="UniProtKB-KW"/>
</dbReference>
<evidence type="ECO:0000256" key="1">
    <source>
        <dbReference type="SAM" id="Phobius"/>
    </source>
</evidence>